<name>A0A543PNK3_9MICO</name>
<dbReference type="GO" id="GO:0003677">
    <property type="term" value="F:DNA binding"/>
    <property type="evidence" value="ECO:0007669"/>
    <property type="project" value="InterPro"/>
</dbReference>
<dbReference type="Pfam" id="PF01527">
    <property type="entry name" value="HTH_Tnp_1"/>
    <property type="match status" value="1"/>
</dbReference>
<feature type="transmembrane region" description="Helical" evidence="2">
    <location>
        <begin position="337"/>
        <end position="354"/>
    </location>
</feature>
<proteinExistence type="predicted"/>
<dbReference type="InterPro" id="IPR002514">
    <property type="entry name" value="Transposase_8"/>
</dbReference>
<sequence>MPVRRYSPSESSWVLVTVTLGEFGLVIAMGVLPSGDEPASAGRAARSPRRYDDSLRRYAVKRAQEPDARLADVASELGVSASTLRRWVRTADADDPGAAAVGTAKTTDADDEQTADAAGAETVAGDPVVVGSARAGPEVPALLVATPSAAPVAVPGALSEAAASTAKATGHDERHVLAMLDAILDMFPRPGALPLEVDLSEPGPEAHRQVEAPADRIPLHPGDDIFPSMSALLPAYRFPIILAGLVAALWVSTIVPATYELRPVAQSLHVLSLVVAFGAVLVIDWHGLLWLAGRRGLTESTRLAAGAGPLIWGGLAGLIVTGALLHPNLHSPLTVTKLVLVLAVAWNGAAMSALRRRMAQLPAYVKPADLPRRDWRLMMTATVISQLGWWGAIIIGFVNSSR</sequence>
<feature type="transmembrane region" description="Helical" evidence="2">
    <location>
        <begin position="238"/>
        <end position="259"/>
    </location>
</feature>
<keyword evidence="2" id="KW-0472">Membrane</keyword>
<feature type="region of interest" description="Disordered" evidence="1">
    <location>
        <begin position="96"/>
        <end position="122"/>
    </location>
</feature>
<organism evidence="3 4">
    <name type="scientific">Humibacillus xanthopallidus</name>
    <dbReference type="NCBI Taxonomy" id="412689"/>
    <lineage>
        <taxon>Bacteria</taxon>
        <taxon>Bacillati</taxon>
        <taxon>Actinomycetota</taxon>
        <taxon>Actinomycetes</taxon>
        <taxon>Micrococcales</taxon>
        <taxon>Intrasporangiaceae</taxon>
        <taxon>Humibacillus</taxon>
    </lineage>
</organism>
<accession>A0A543PNK3</accession>
<evidence type="ECO:0000313" key="3">
    <source>
        <dbReference type="EMBL" id="TQN45665.1"/>
    </source>
</evidence>
<dbReference type="InterPro" id="IPR009057">
    <property type="entry name" value="Homeodomain-like_sf"/>
</dbReference>
<protein>
    <submittedName>
        <fullName evidence="3">Transposase</fullName>
    </submittedName>
</protein>
<feature type="transmembrane region" description="Helical" evidence="2">
    <location>
        <begin position="303"/>
        <end position="325"/>
    </location>
</feature>
<dbReference type="GO" id="GO:0006313">
    <property type="term" value="P:DNA transposition"/>
    <property type="evidence" value="ECO:0007669"/>
    <property type="project" value="InterPro"/>
</dbReference>
<feature type="compositionally biased region" description="Low complexity" evidence="1">
    <location>
        <begin position="96"/>
        <end position="106"/>
    </location>
</feature>
<dbReference type="SUPFAM" id="SSF46689">
    <property type="entry name" value="Homeodomain-like"/>
    <property type="match status" value="1"/>
</dbReference>
<feature type="transmembrane region" description="Helical" evidence="2">
    <location>
        <begin position="375"/>
        <end position="398"/>
    </location>
</feature>
<dbReference type="GO" id="GO:0004803">
    <property type="term" value="F:transposase activity"/>
    <property type="evidence" value="ECO:0007669"/>
    <property type="project" value="InterPro"/>
</dbReference>
<comment type="caution">
    <text evidence="3">The sequence shown here is derived from an EMBL/GenBank/DDBJ whole genome shotgun (WGS) entry which is preliminary data.</text>
</comment>
<dbReference type="AlphaFoldDB" id="A0A543PNK3"/>
<feature type="transmembrane region" description="Helical" evidence="2">
    <location>
        <begin position="12"/>
        <end position="32"/>
    </location>
</feature>
<evidence type="ECO:0000256" key="1">
    <source>
        <dbReference type="SAM" id="MobiDB-lite"/>
    </source>
</evidence>
<keyword evidence="2" id="KW-1133">Transmembrane helix</keyword>
<dbReference type="EMBL" id="VFQF01000002">
    <property type="protein sequence ID" value="TQN45665.1"/>
    <property type="molecule type" value="Genomic_DNA"/>
</dbReference>
<dbReference type="Gene3D" id="1.10.10.60">
    <property type="entry name" value="Homeodomain-like"/>
    <property type="match status" value="1"/>
</dbReference>
<dbReference type="OrthoDB" id="4350935at2"/>
<feature type="transmembrane region" description="Helical" evidence="2">
    <location>
        <begin position="271"/>
        <end position="291"/>
    </location>
</feature>
<gene>
    <name evidence="3" type="ORF">FHX52_2364</name>
</gene>
<keyword evidence="2" id="KW-0812">Transmembrane</keyword>
<reference evidence="3 4" key="1">
    <citation type="submission" date="2019-06" db="EMBL/GenBank/DDBJ databases">
        <title>Sequencing the genomes of 1000 actinobacteria strains.</title>
        <authorList>
            <person name="Klenk H.-P."/>
        </authorList>
    </citation>
    <scope>NUCLEOTIDE SEQUENCE [LARGE SCALE GENOMIC DNA]</scope>
    <source>
        <strain evidence="3 4">DSM 21776</strain>
    </source>
</reference>
<dbReference type="Proteomes" id="UP000320085">
    <property type="component" value="Unassembled WGS sequence"/>
</dbReference>
<evidence type="ECO:0000256" key="2">
    <source>
        <dbReference type="SAM" id="Phobius"/>
    </source>
</evidence>
<evidence type="ECO:0000313" key="4">
    <source>
        <dbReference type="Proteomes" id="UP000320085"/>
    </source>
</evidence>